<evidence type="ECO:0000313" key="2">
    <source>
        <dbReference type="Proteomes" id="UP001172386"/>
    </source>
</evidence>
<evidence type="ECO:0000313" key="1">
    <source>
        <dbReference type="EMBL" id="KAJ9654556.1"/>
    </source>
</evidence>
<comment type="caution">
    <text evidence="1">The sequence shown here is derived from an EMBL/GenBank/DDBJ whole genome shotgun (WGS) entry which is preliminary data.</text>
</comment>
<gene>
    <name evidence="1" type="ORF">H2198_006432</name>
</gene>
<sequence>MFRKRNSSISFSITSFVNSAIPSFTSDSNRFLYCVSTGQDLLYAHQLASKNPYALDERSVFVAGIVDKEGPSRTVFGKLQKHNILDAEGNVNTMNIGRKFMHQLAVLDQRRQKQLINLLFWWEEECHRLRKLNDEEAHLSATIKGIEKRQHEGEGDAEARINVDGEAIPEDDQERQQLLDHLRFEREKVRMRMRQRPSQRRADVEAGTDTLSHQVSGRAQSLPDTHYSSAPLGLSRTADAKVMEPPAYRP</sequence>
<keyword evidence="2" id="KW-1185">Reference proteome</keyword>
<organism evidence="1 2">
    <name type="scientific">Neophaeococcomyces mojaviensis</name>
    <dbReference type="NCBI Taxonomy" id="3383035"/>
    <lineage>
        <taxon>Eukaryota</taxon>
        <taxon>Fungi</taxon>
        <taxon>Dikarya</taxon>
        <taxon>Ascomycota</taxon>
        <taxon>Pezizomycotina</taxon>
        <taxon>Eurotiomycetes</taxon>
        <taxon>Chaetothyriomycetidae</taxon>
        <taxon>Chaetothyriales</taxon>
        <taxon>Chaetothyriales incertae sedis</taxon>
        <taxon>Neophaeococcomyces</taxon>
    </lineage>
</organism>
<reference evidence="1" key="1">
    <citation type="submission" date="2022-10" db="EMBL/GenBank/DDBJ databases">
        <title>Culturing micro-colonial fungi from biological soil crusts in the Mojave desert and describing Neophaeococcomyces mojavensis, and introducing the new genera and species Taxawa tesnikishii.</title>
        <authorList>
            <person name="Kurbessoian T."/>
            <person name="Stajich J.E."/>
        </authorList>
    </citation>
    <scope>NUCLEOTIDE SEQUENCE</scope>
    <source>
        <strain evidence="1">JES_112</strain>
    </source>
</reference>
<accession>A0ACC3A2W3</accession>
<protein>
    <submittedName>
        <fullName evidence="1">Uncharacterized protein</fullName>
    </submittedName>
</protein>
<name>A0ACC3A2W3_9EURO</name>
<dbReference type="EMBL" id="JAPDRQ010000118">
    <property type="protein sequence ID" value="KAJ9654556.1"/>
    <property type="molecule type" value="Genomic_DNA"/>
</dbReference>
<proteinExistence type="predicted"/>
<dbReference type="Proteomes" id="UP001172386">
    <property type="component" value="Unassembled WGS sequence"/>
</dbReference>